<sequence>MNEFLLTRLRYYVDGRILEGSIHVRDSSIVALYPVDAALPADVQRLDCSGKLAIPGLVNAHTHSHNILARGTLGASSLEVLIGNIDAANKDRTPEEAYAAAALNAIECVRGGSTALVDMFTTYPLSREHIDAVAEAYVDVGVRALIAPHFTDLSSQAHLPGFVESLPPDLRARIERDLAATEVDLRIPAEASQKWNHACEGRITFGLAPTVPHQCSDQLLEDTGRLAAELGIPIHTHLAESRTETVSSQTRFSGAFVARLIDFGILGEGDSAAHAIWLGRRDLGRLAEAGSVLVHCPSSNLRLGAGVARVNEWERAGVAWTLGSDGAVSSDNLNMLETIKCAGLSSRIWSHDTSTWLKAEQLLERAFAGSTRTLGSSHDLSGIRPGAQADFTLFDTRSTYLAPGLDLVAQLVYSETGASVSDVIVAGKFVLEEGRITTIDEESAIEQVKLAGQAMIARNAEAWALAEQLRPYYNAVNTRTAQMPWRPADDAEPDWSESDLILPF</sequence>
<dbReference type="PANTHER" id="PTHR43794:SF11">
    <property type="entry name" value="AMIDOHYDROLASE-RELATED DOMAIN-CONTAINING PROTEIN"/>
    <property type="match status" value="1"/>
</dbReference>
<dbReference type="EMBL" id="BOPC01000118">
    <property type="protein sequence ID" value="GIJ30537.1"/>
    <property type="molecule type" value="Genomic_DNA"/>
</dbReference>
<dbReference type="InterPro" id="IPR050287">
    <property type="entry name" value="MTA/SAH_deaminase"/>
</dbReference>
<keyword evidence="1" id="KW-0378">Hydrolase</keyword>
<dbReference type="Gene3D" id="3.20.20.140">
    <property type="entry name" value="Metal-dependent hydrolases"/>
    <property type="match status" value="1"/>
</dbReference>
<reference evidence="4 5" key="1">
    <citation type="submission" date="2021-01" db="EMBL/GenBank/DDBJ databases">
        <title>Whole genome shotgun sequence of Verrucosispora qiuiae NBRC 106684.</title>
        <authorList>
            <person name="Komaki H."/>
            <person name="Tamura T."/>
        </authorList>
    </citation>
    <scope>NUCLEOTIDE SEQUENCE [LARGE SCALE GENOMIC DNA]</scope>
    <source>
        <strain evidence="4 5">NBRC 106684</strain>
    </source>
</reference>
<dbReference type="InterPro" id="IPR011059">
    <property type="entry name" value="Metal-dep_hydrolase_composite"/>
</dbReference>
<dbReference type="InterPro" id="IPR006680">
    <property type="entry name" value="Amidohydro-rel"/>
</dbReference>
<proteinExistence type="predicted"/>
<evidence type="ECO:0000313" key="4">
    <source>
        <dbReference type="EMBL" id="GIJ30537.1"/>
    </source>
</evidence>
<dbReference type="RefSeq" id="WP_204038238.1">
    <property type="nucleotide sequence ID" value="NZ_BOPC01000118.1"/>
</dbReference>
<evidence type="ECO:0000256" key="2">
    <source>
        <dbReference type="SAM" id="MobiDB-lite"/>
    </source>
</evidence>
<comment type="caution">
    <text evidence="4">The sequence shown here is derived from an EMBL/GenBank/DDBJ whole genome shotgun (WGS) entry which is preliminary data.</text>
</comment>
<organism evidence="4 5">
    <name type="scientific">Micromonospora qiuiae</name>
    <dbReference type="NCBI Taxonomy" id="502268"/>
    <lineage>
        <taxon>Bacteria</taxon>
        <taxon>Bacillati</taxon>
        <taxon>Actinomycetota</taxon>
        <taxon>Actinomycetes</taxon>
        <taxon>Micromonosporales</taxon>
        <taxon>Micromonosporaceae</taxon>
        <taxon>Micromonospora</taxon>
    </lineage>
</organism>
<keyword evidence="5" id="KW-1185">Reference proteome</keyword>
<evidence type="ECO:0000313" key="5">
    <source>
        <dbReference type="Proteomes" id="UP000653076"/>
    </source>
</evidence>
<protein>
    <submittedName>
        <fullName evidence="4">5-methylthioadenosine/S-adenosylhomocysteine deaminase</fullName>
    </submittedName>
</protein>
<dbReference type="InterPro" id="IPR032466">
    <property type="entry name" value="Metal_Hydrolase"/>
</dbReference>
<dbReference type="Proteomes" id="UP000653076">
    <property type="component" value="Unassembled WGS sequence"/>
</dbReference>
<dbReference type="Pfam" id="PF01979">
    <property type="entry name" value="Amidohydro_1"/>
    <property type="match status" value="1"/>
</dbReference>
<dbReference type="SUPFAM" id="SSF51556">
    <property type="entry name" value="Metallo-dependent hydrolases"/>
    <property type="match status" value="1"/>
</dbReference>
<dbReference type="Gene3D" id="2.30.40.10">
    <property type="entry name" value="Urease, subunit C, domain 1"/>
    <property type="match status" value="1"/>
</dbReference>
<dbReference type="PANTHER" id="PTHR43794">
    <property type="entry name" value="AMINOHYDROLASE SSNA-RELATED"/>
    <property type="match status" value="1"/>
</dbReference>
<feature type="domain" description="Amidohydrolase-related" evidence="3">
    <location>
        <begin position="53"/>
        <end position="430"/>
    </location>
</feature>
<feature type="region of interest" description="Disordered" evidence="2">
    <location>
        <begin position="485"/>
        <end position="504"/>
    </location>
</feature>
<evidence type="ECO:0000259" key="3">
    <source>
        <dbReference type="Pfam" id="PF01979"/>
    </source>
</evidence>
<dbReference type="SUPFAM" id="SSF51338">
    <property type="entry name" value="Composite domain of metallo-dependent hydrolases"/>
    <property type="match status" value="1"/>
</dbReference>
<gene>
    <name evidence="4" type="primary">mtaD</name>
    <name evidence="4" type="ORF">Vqi01_56990</name>
</gene>
<name>A0ABQ4JLT6_9ACTN</name>
<accession>A0ABQ4JLT6</accession>
<evidence type="ECO:0000256" key="1">
    <source>
        <dbReference type="ARBA" id="ARBA00022801"/>
    </source>
</evidence>